<evidence type="ECO:0000313" key="3">
    <source>
        <dbReference type="Proteomes" id="UP000238937"/>
    </source>
</evidence>
<feature type="domain" description="DUF4351" evidence="1">
    <location>
        <begin position="252"/>
        <end position="310"/>
    </location>
</feature>
<protein>
    <submittedName>
        <fullName evidence="2">Flagellar assembly protein H</fullName>
    </submittedName>
</protein>
<dbReference type="EMBL" id="PVWO01000161">
    <property type="protein sequence ID" value="PSB55827.1"/>
    <property type="molecule type" value="Genomic_DNA"/>
</dbReference>
<reference evidence="2 3" key="1">
    <citation type="submission" date="2018-03" db="EMBL/GenBank/DDBJ databases">
        <title>The ancient ancestry and fast evolution of plastids.</title>
        <authorList>
            <person name="Moore K.R."/>
            <person name="Magnabosco C."/>
            <person name="Momper L."/>
            <person name="Gold D.A."/>
            <person name="Bosak T."/>
            <person name="Fournier G.P."/>
        </authorList>
    </citation>
    <scope>NUCLEOTIDE SEQUENCE [LARGE SCALE GENOMIC DNA]</scope>
    <source>
        <strain evidence="2 3">CCALA 037</strain>
    </source>
</reference>
<name>A0A2T1GE76_9CYAN</name>
<evidence type="ECO:0000259" key="1">
    <source>
        <dbReference type="Pfam" id="PF14261"/>
    </source>
</evidence>
<proteinExistence type="predicted"/>
<keyword evidence="2" id="KW-0969">Cilium</keyword>
<sequence>MSKNIDHDQLFKQLIGTFFVEFLDLFVPELAINIDRDNLEFLPQEYFTDIVEGDRRAMDLVVRINLRRRPNEPEVGKVWAIVDLEHQSNAETNFQRRMFFYFAQLHRKYLEPVYPIAIFSFDEPKRQEPDKYRVRLPGLDILEFNFLRIQLNQLNWRDFLKQKNPVAAALMAKMKIEKKERAKVKVECLRAIATLKLDPARVSILSGFVDTYLNLDRSEVVEFQREVASIEKETEKEQVMQIVTSWMEQGIEQGEQKEALRLVSRVLFRRVGELDAGVNERLQQLSVSQLEELHDAALDFSQMGDLLGWLDVHR</sequence>
<dbReference type="InterPro" id="IPR025587">
    <property type="entry name" value="DUF4351"/>
</dbReference>
<dbReference type="Proteomes" id="UP000238937">
    <property type="component" value="Unassembled WGS sequence"/>
</dbReference>
<dbReference type="PANTHER" id="PTHR35586">
    <property type="entry name" value="SLL1691 PROTEIN"/>
    <property type="match status" value="1"/>
</dbReference>
<evidence type="ECO:0000313" key="2">
    <source>
        <dbReference type="EMBL" id="PSB55827.1"/>
    </source>
</evidence>
<organism evidence="2 3">
    <name type="scientific">Chamaesiphon polymorphus CCALA 037</name>
    <dbReference type="NCBI Taxonomy" id="2107692"/>
    <lineage>
        <taxon>Bacteria</taxon>
        <taxon>Bacillati</taxon>
        <taxon>Cyanobacteriota</taxon>
        <taxon>Cyanophyceae</taxon>
        <taxon>Gomontiellales</taxon>
        <taxon>Chamaesiphonaceae</taxon>
        <taxon>Chamaesiphon</taxon>
    </lineage>
</organism>
<gene>
    <name evidence="2" type="ORF">C7B77_13765</name>
</gene>
<dbReference type="OrthoDB" id="419816at2"/>
<keyword evidence="3" id="KW-1185">Reference proteome</keyword>
<dbReference type="AlphaFoldDB" id="A0A2T1GE76"/>
<accession>A0A2T1GE76</accession>
<dbReference type="Pfam" id="PF14261">
    <property type="entry name" value="DUF4351"/>
    <property type="match status" value="1"/>
</dbReference>
<dbReference type="PANTHER" id="PTHR35586:SF1">
    <property type="entry name" value="SLL1691 PROTEIN"/>
    <property type="match status" value="1"/>
</dbReference>
<keyword evidence="2" id="KW-0966">Cell projection</keyword>
<comment type="caution">
    <text evidence="2">The sequence shown here is derived from an EMBL/GenBank/DDBJ whole genome shotgun (WGS) entry which is preliminary data.</text>
</comment>
<keyword evidence="2" id="KW-0282">Flagellum</keyword>
<dbReference type="RefSeq" id="WP_106305597.1">
    <property type="nucleotide sequence ID" value="NZ_PVWO01000161.1"/>
</dbReference>